<name>A0A645JD24_9ZZZZ</name>
<comment type="caution">
    <text evidence="1">The sequence shown here is derived from an EMBL/GenBank/DDBJ whole genome shotgun (WGS) entry which is preliminary data.</text>
</comment>
<accession>A0A645JD24</accession>
<dbReference type="AlphaFoldDB" id="A0A645JD24"/>
<reference evidence="1" key="1">
    <citation type="submission" date="2019-08" db="EMBL/GenBank/DDBJ databases">
        <authorList>
            <person name="Kucharzyk K."/>
            <person name="Murdoch R.W."/>
            <person name="Higgins S."/>
            <person name="Loffler F."/>
        </authorList>
    </citation>
    <scope>NUCLEOTIDE SEQUENCE</scope>
</reference>
<gene>
    <name evidence="1" type="ORF">SDC9_209336</name>
</gene>
<protein>
    <submittedName>
        <fullName evidence="1">Uncharacterized protein</fullName>
    </submittedName>
</protein>
<dbReference type="EMBL" id="VSSQ01138429">
    <property type="protein sequence ID" value="MPN61598.1"/>
    <property type="molecule type" value="Genomic_DNA"/>
</dbReference>
<organism evidence="1">
    <name type="scientific">bioreactor metagenome</name>
    <dbReference type="NCBI Taxonomy" id="1076179"/>
    <lineage>
        <taxon>unclassified sequences</taxon>
        <taxon>metagenomes</taxon>
        <taxon>ecological metagenomes</taxon>
    </lineage>
</organism>
<evidence type="ECO:0000313" key="1">
    <source>
        <dbReference type="EMBL" id="MPN61598.1"/>
    </source>
</evidence>
<proteinExistence type="predicted"/>
<sequence length="84" mass="9229">MRYGALRHLQKRGDIANAHLVGKQAVEDLDARAVAKQLEKLAQVKQRILAGHGLLDALHHAFVHADILALEGFLLGGHTHHSFI</sequence>